<protein>
    <recommendedName>
        <fullName evidence="4">ABC transporter substrate-binding protein</fullName>
    </recommendedName>
</protein>
<dbReference type="Gene3D" id="3.40.190.10">
    <property type="entry name" value="Periplasmic binding protein-like II"/>
    <property type="match status" value="1"/>
</dbReference>
<dbReference type="STRING" id="1850517.A8708_29265"/>
<dbReference type="PROSITE" id="PS51257">
    <property type="entry name" value="PROKAR_LIPOPROTEIN"/>
    <property type="match status" value="1"/>
</dbReference>
<feature type="chain" id="PRO_5038967383" description="ABC transporter substrate-binding protein" evidence="1">
    <location>
        <begin position="31"/>
        <end position="448"/>
    </location>
</feature>
<proteinExistence type="predicted"/>
<dbReference type="Proteomes" id="UP000078454">
    <property type="component" value="Unassembled WGS sequence"/>
</dbReference>
<comment type="caution">
    <text evidence="2">The sequence shown here is derived from an EMBL/GenBank/DDBJ whole genome shotgun (WGS) entry which is preliminary data.</text>
</comment>
<dbReference type="EMBL" id="LYPB01000063">
    <property type="protein sequence ID" value="OAS18707.1"/>
    <property type="molecule type" value="Genomic_DNA"/>
</dbReference>
<dbReference type="RefSeq" id="WP_068664204.1">
    <property type="nucleotide sequence ID" value="NZ_LYPB01000063.1"/>
</dbReference>
<reference evidence="2 3" key="1">
    <citation type="submission" date="2016-05" db="EMBL/GenBank/DDBJ databases">
        <title>Paenibacillus sp. 1ZS3-15 nov., isolated from the rhizosphere soil.</title>
        <authorList>
            <person name="Zhang X.X."/>
            <person name="Zhang J."/>
        </authorList>
    </citation>
    <scope>NUCLEOTIDE SEQUENCE [LARGE SCALE GENOMIC DNA]</scope>
    <source>
        <strain evidence="2 3">1ZS3-15</strain>
    </source>
</reference>
<dbReference type="AlphaFoldDB" id="A0A198AC19"/>
<evidence type="ECO:0000256" key="1">
    <source>
        <dbReference type="SAM" id="SignalP"/>
    </source>
</evidence>
<organism evidence="2 3">
    <name type="scientific">Paenibacillus oryzisoli</name>
    <dbReference type="NCBI Taxonomy" id="1850517"/>
    <lineage>
        <taxon>Bacteria</taxon>
        <taxon>Bacillati</taxon>
        <taxon>Bacillota</taxon>
        <taxon>Bacilli</taxon>
        <taxon>Bacillales</taxon>
        <taxon>Paenibacillaceae</taxon>
        <taxon>Paenibacillus</taxon>
    </lineage>
</organism>
<dbReference type="PANTHER" id="PTHR43649:SF12">
    <property type="entry name" value="DIACETYLCHITOBIOSE BINDING PROTEIN DASA"/>
    <property type="match status" value="1"/>
</dbReference>
<accession>A0A198AC19</accession>
<name>A0A198AC19_9BACL</name>
<dbReference type="Pfam" id="PF01547">
    <property type="entry name" value="SBP_bac_1"/>
    <property type="match status" value="1"/>
</dbReference>
<evidence type="ECO:0000313" key="2">
    <source>
        <dbReference type="EMBL" id="OAS18707.1"/>
    </source>
</evidence>
<dbReference type="SUPFAM" id="SSF53850">
    <property type="entry name" value="Periplasmic binding protein-like II"/>
    <property type="match status" value="1"/>
</dbReference>
<evidence type="ECO:0000313" key="3">
    <source>
        <dbReference type="Proteomes" id="UP000078454"/>
    </source>
</evidence>
<keyword evidence="3" id="KW-1185">Reference proteome</keyword>
<evidence type="ECO:0008006" key="4">
    <source>
        <dbReference type="Google" id="ProtNLM"/>
    </source>
</evidence>
<keyword evidence="1" id="KW-0732">Signal</keyword>
<dbReference type="OrthoDB" id="2643984at2"/>
<feature type="signal peptide" evidence="1">
    <location>
        <begin position="1"/>
        <end position="30"/>
    </location>
</feature>
<gene>
    <name evidence="2" type="ORF">A8708_29265</name>
</gene>
<sequence length="448" mass="49838">MKKKNSMYAGMITLVTVASVLITGCGSQTAENVQTPSTSSTAATTAPKKDPVKLTMWGAVPAESGPQAAVDNWNKLHPEIQVEYVRFVNDDAGNLKLDTALVSGQQVDMYMNYAFNTLEKRVMAGNALDLSTFKDYNIDDKMGSGAAIWKKDGKYYGVPTKKGLSFVWLNKDMLDAKGLPVPTNWSLDDMRDYANKLRGDKVWGVAESDYYFTVPINGSLMKQSLLMTKPDNTSAFDNPFTVKTLQVYSDMMFKDKTIMPHTEQITSKPALDQMFVKGETAMLFSTEQIFRTTNNLKDFPRKFKVAAAPAPSVTKDQTDYMYNGGLGDVLTINSKSKYKDEAWQFIKWYADEGMLPLAKGGRVPSSKDFKADAAVKAMFEGVEDTYDLESVKRVMFGNLPLSLTQLDAKTSSDFQPVYDKVFTQKITPEEGSKELARIHNDNLKAAKK</sequence>
<dbReference type="InterPro" id="IPR050490">
    <property type="entry name" value="Bact_solute-bd_prot1"/>
</dbReference>
<dbReference type="PANTHER" id="PTHR43649">
    <property type="entry name" value="ARABINOSE-BINDING PROTEIN-RELATED"/>
    <property type="match status" value="1"/>
</dbReference>
<dbReference type="InterPro" id="IPR006059">
    <property type="entry name" value="SBP"/>
</dbReference>